<sequence>MTASRPDGRSKPGEQTLGRFAAGQLTRLCDALGMDPADAETYAQVLVESLGHAAGRSLDRPPPFLSTLSDDHTPVEYSLAFTPDAPPTLRLLLEPGCGADTSAHSGRVGLRVIREMAQRWNFATDQLDTLEDLFLPASAQGAFALWCALELRPGGVPKVKVYLNPAASGPRRAAATVQEALRRLGHPRAFAALPPADGYPFFALDLGDWDVPRVKVYLRHDDMSAVEAGGLSRMNAGPASAEIQEFLRTAAGFDADTPDRRTDDRRDARLRGRPALSCHAFTEAASGRPSGFTLHIPVRDYVQDDREALARAEAVLRRCGMDTAPLLRSLAAVTRRRPQDGVGLIAYLALVHQQGRPPRVTAYVSSEAYAVRPPLARQPAEAEATRRTPLLTG</sequence>
<reference evidence="3" key="1">
    <citation type="journal article" date="2019" name="Int. J. Syst. Evol. Microbiol.">
        <title>The Global Catalogue of Microorganisms (GCM) 10K type strain sequencing project: providing services to taxonomists for standard genome sequencing and annotation.</title>
        <authorList>
            <consortium name="The Broad Institute Genomics Platform"/>
            <consortium name="The Broad Institute Genome Sequencing Center for Infectious Disease"/>
            <person name="Wu L."/>
            <person name="Ma J."/>
        </authorList>
    </citation>
    <scope>NUCLEOTIDE SEQUENCE [LARGE SCALE GENOMIC DNA]</scope>
    <source>
        <strain evidence="3">CGMCC 1.13681</strain>
    </source>
</reference>
<proteinExistence type="predicted"/>
<organism evidence="2 3">
    <name type="scientific">Streptomyces polyrhachis</name>
    <dbReference type="NCBI Taxonomy" id="1282885"/>
    <lineage>
        <taxon>Bacteria</taxon>
        <taxon>Bacillati</taxon>
        <taxon>Actinomycetota</taxon>
        <taxon>Actinomycetes</taxon>
        <taxon>Kitasatosporales</taxon>
        <taxon>Streptomycetaceae</taxon>
        <taxon>Streptomyces</taxon>
    </lineage>
</organism>
<name>A0ABW2GPN5_9ACTN</name>
<evidence type="ECO:0000256" key="1">
    <source>
        <dbReference type="ARBA" id="ARBA00022679"/>
    </source>
</evidence>
<protein>
    <submittedName>
        <fullName evidence="2">Tryptophan dimethylallyltransferase family protein</fullName>
    </submittedName>
</protein>
<dbReference type="InterPro" id="IPR033964">
    <property type="entry name" value="ABBA"/>
</dbReference>
<dbReference type="SFLD" id="SFLDG01162">
    <property type="entry name" value="I"/>
    <property type="match status" value="1"/>
</dbReference>
<dbReference type="Pfam" id="PF11991">
    <property type="entry name" value="Trp_DMAT"/>
    <property type="match status" value="1"/>
</dbReference>
<gene>
    <name evidence="2" type="ORF">ACFQLX_22400</name>
</gene>
<dbReference type="EMBL" id="JBHSZO010000044">
    <property type="protein sequence ID" value="MFC7220887.1"/>
    <property type="molecule type" value="Genomic_DNA"/>
</dbReference>
<evidence type="ECO:0000313" key="3">
    <source>
        <dbReference type="Proteomes" id="UP001596413"/>
    </source>
</evidence>
<keyword evidence="1" id="KW-0808">Transferase</keyword>
<dbReference type="Proteomes" id="UP001596413">
    <property type="component" value="Unassembled WGS sequence"/>
</dbReference>
<accession>A0ABW2GPN5</accession>
<keyword evidence="3" id="KW-1185">Reference proteome</keyword>
<dbReference type="RefSeq" id="WP_386417870.1">
    <property type="nucleotide sequence ID" value="NZ_JBHSZO010000044.1"/>
</dbReference>
<comment type="caution">
    <text evidence="2">The sequence shown here is derived from an EMBL/GenBank/DDBJ whole genome shotgun (WGS) entry which is preliminary data.</text>
</comment>
<dbReference type="InterPro" id="IPR017795">
    <property type="entry name" value="ABBA_NscD-like"/>
</dbReference>
<dbReference type="SFLD" id="SFLDS00036">
    <property type="entry name" value="Aromatic_Prenyltransferase"/>
    <property type="match status" value="1"/>
</dbReference>
<evidence type="ECO:0000313" key="2">
    <source>
        <dbReference type="EMBL" id="MFC7220887.1"/>
    </source>
</evidence>